<dbReference type="Proteomes" id="UP000177325">
    <property type="component" value="Unassembled WGS sequence"/>
</dbReference>
<evidence type="ECO:0000313" key="9">
    <source>
        <dbReference type="Proteomes" id="UP000177325"/>
    </source>
</evidence>
<comment type="catalytic activity">
    <reaction evidence="1 5">
        <text>uridine(55) in tRNA = pseudouridine(55) in tRNA</text>
        <dbReference type="Rhea" id="RHEA:42532"/>
        <dbReference type="Rhea" id="RHEA-COMP:10101"/>
        <dbReference type="Rhea" id="RHEA-COMP:10102"/>
        <dbReference type="ChEBI" id="CHEBI:65314"/>
        <dbReference type="ChEBI" id="CHEBI:65315"/>
        <dbReference type="EC" id="5.4.99.25"/>
    </reaction>
</comment>
<accession>A0A1F6FH19</accession>
<evidence type="ECO:0000256" key="4">
    <source>
        <dbReference type="ARBA" id="ARBA00023235"/>
    </source>
</evidence>
<comment type="similarity">
    <text evidence="2 5">Belongs to the pseudouridine synthase TruB family. Type 1 subfamily.</text>
</comment>
<dbReference type="NCBIfam" id="TIGR00431">
    <property type="entry name" value="TruB"/>
    <property type="match status" value="1"/>
</dbReference>
<comment type="function">
    <text evidence="5">Responsible for synthesis of pseudouridine from uracil-55 in the psi GC loop of transfer RNAs.</text>
</comment>
<evidence type="ECO:0000256" key="5">
    <source>
        <dbReference type="HAMAP-Rule" id="MF_01080"/>
    </source>
</evidence>
<dbReference type="Gene3D" id="3.30.2350.10">
    <property type="entry name" value="Pseudouridine synthase"/>
    <property type="match status" value="1"/>
</dbReference>
<dbReference type="InterPro" id="IPR032819">
    <property type="entry name" value="TruB_C"/>
</dbReference>
<gene>
    <name evidence="5" type="primary">truB</name>
    <name evidence="8" type="ORF">A3G90_03805</name>
</gene>
<dbReference type="InterPro" id="IPR014780">
    <property type="entry name" value="tRNA_psdUridine_synth_TruB"/>
</dbReference>
<dbReference type="EC" id="5.4.99.25" evidence="5"/>
<feature type="active site" description="Nucleophile" evidence="5">
    <location>
        <position position="41"/>
    </location>
</feature>
<feature type="domain" description="tRNA pseudouridylate synthase B C-terminal" evidence="7">
    <location>
        <begin position="189"/>
        <end position="229"/>
    </location>
</feature>
<dbReference type="EMBL" id="MFMM01000001">
    <property type="protein sequence ID" value="OGG85155.1"/>
    <property type="molecule type" value="Genomic_DNA"/>
</dbReference>
<dbReference type="STRING" id="1798525.A3G90_03805"/>
<dbReference type="Pfam" id="PF16198">
    <property type="entry name" value="TruB_C_2"/>
    <property type="match status" value="1"/>
</dbReference>
<keyword evidence="4 5" id="KW-0413">Isomerase</keyword>
<dbReference type="Pfam" id="PF01509">
    <property type="entry name" value="TruB_N"/>
    <property type="match status" value="1"/>
</dbReference>
<protein>
    <recommendedName>
        <fullName evidence="5">tRNA pseudouridine synthase B</fullName>
        <ecNumber evidence="5">5.4.99.25</ecNumber>
    </recommendedName>
    <alternativeName>
        <fullName evidence="5">tRNA pseudouridine(55) synthase</fullName>
        <shortName evidence="5">Psi55 synthase</shortName>
    </alternativeName>
    <alternativeName>
        <fullName evidence="5">tRNA pseudouridylate synthase</fullName>
    </alternativeName>
    <alternativeName>
        <fullName evidence="5">tRNA-uridine isomerase</fullName>
    </alternativeName>
</protein>
<dbReference type="InterPro" id="IPR002501">
    <property type="entry name" value="PsdUridine_synth_N"/>
</dbReference>
<name>A0A1F6FH19_9BACT</name>
<organism evidence="8 9">
    <name type="scientific">Candidatus Kaiserbacteria bacterium RIFCSPLOWO2_12_FULL_45_26</name>
    <dbReference type="NCBI Taxonomy" id="1798525"/>
    <lineage>
        <taxon>Bacteria</taxon>
        <taxon>Candidatus Kaiseribacteriota</taxon>
    </lineage>
</organism>
<sequence>MSTLPELLLIDKPKGISSFTVIRQLRRKTGVRKMGHAGTLDPLASGLMLIGVEKGTKKLTGLVGLDKEYVASILLGEQRSTGDMEGEILAERSYAGDVSKEAVLEALRALEGEVELPVSAYSAIKKDGMPMYKRARKAAAKGEVVIDVPRRVMKVYETELLEIKEIETENGPRLEMKVRFKVGSGTYIRSLAEEVGRLLGYPAVMSDLRRTKVGEYRIEDAKRLEEFDTLAQRLLNKLKFW</sequence>
<dbReference type="SUPFAM" id="SSF55120">
    <property type="entry name" value="Pseudouridine synthase"/>
    <property type="match status" value="1"/>
</dbReference>
<evidence type="ECO:0000256" key="1">
    <source>
        <dbReference type="ARBA" id="ARBA00000385"/>
    </source>
</evidence>
<dbReference type="GO" id="GO:0031119">
    <property type="term" value="P:tRNA pseudouridine synthesis"/>
    <property type="evidence" value="ECO:0007669"/>
    <property type="project" value="UniProtKB-UniRule"/>
</dbReference>
<reference evidence="8 9" key="1">
    <citation type="journal article" date="2016" name="Nat. Commun.">
        <title>Thousands of microbial genomes shed light on interconnected biogeochemical processes in an aquifer system.</title>
        <authorList>
            <person name="Anantharaman K."/>
            <person name="Brown C.T."/>
            <person name="Hug L.A."/>
            <person name="Sharon I."/>
            <person name="Castelle C.J."/>
            <person name="Probst A.J."/>
            <person name="Thomas B.C."/>
            <person name="Singh A."/>
            <person name="Wilkins M.J."/>
            <person name="Karaoz U."/>
            <person name="Brodie E.L."/>
            <person name="Williams K.H."/>
            <person name="Hubbard S.S."/>
            <person name="Banfield J.F."/>
        </authorList>
    </citation>
    <scope>NUCLEOTIDE SEQUENCE [LARGE SCALE GENOMIC DNA]</scope>
</reference>
<evidence type="ECO:0000256" key="2">
    <source>
        <dbReference type="ARBA" id="ARBA00005642"/>
    </source>
</evidence>
<dbReference type="InterPro" id="IPR020103">
    <property type="entry name" value="PsdUridine_synth_cat_dom_sf"/>
</dbReference>
<proteinExistence type="inferred from homology"/>
<dbReference type="HAMAP" id="MF_01080">
    <property type="entry name" value="TruB_bact"/>
    <property type="match status" value="1"/>
</dbReference>
<evidence type="ECO:0000259" key="7">
    <source>
        <dbReference type="Pfam" id="PF16198"/>
    </source>
</evidence>
<evidence type="ECO:0000259" key="6">
    <source>
        <dbReference type="Pfam" id="PF01509"/>
    </source>
</evidence>
<dbReference type="GO" id="GO:0003723">
    <property type="term" value="F:RNA binding"/>
    <property type="evidence" value="ECO:0007669"/>
    <property type="project" value="InterPro"/>
</dbReference>
<dbReference type="AlphaFoldDB" id="A0A1F6FH19"/>
<dbReference type="PANTHER" id="PTHR13767">
    <property type="entry name" value="TRNA-PSEUDOURIDINE SYNTHASE"/>
    <property type="match status" value="1"/>
</dbReference>
<evidence type="ECO:0000256" key="3">
    <source>
        <dbReference type="ARBA" id="ARBA00022694"/>
    </source>
</evidence>
<dbReference type="GO" id="GO:0160148">
    <property type="term" value="F:tRNA pseudouridine(55) synthase activity"/>
    <property type="evidence" value="ECO:0007669"/>
    <property type="project" value="UniProtKB-EC"/>
</dbReference>
<comment type="caution">
    <text evidence="8">The sequence shown here is derived from an EMBL/GenBank/DDBJ whole genome shotgun (WGS) entry which is preliminary data.</text>
</comment>
<dbReference type="GO" id="GO:1990481">
    <property type="term" value="P:mRNA pseudouridine synthesis"/>
    <property type="evidence" value="ECO:0007669"/>
    <property type="project" value="TreeGrafter"/>
</dbReference>
<dbReference type="PANTHER" id="PTHR13767:SF2">
    <property type="entry name" value="PSEUDOURIDYLATE SYNTHASE TRUB1"/>
    <property type="match status" value="1"/>
</dbReference>
<feature type="domain" description="Pseudouridine synthase II N-terminal" evidence="6">
    <location>
        <begin position="26"/>
        <end position="188"/>
    </location>
</feature>
<evidence type="ECO:0000313" key="8">
    <source>
        <dbReference type="EMBL" id="OGG85155.1"/>
    </source>
</evidence>
<keyword evidence="3 5" id="KW-0819">tRNA processing</keyword>